<protein>
    <submittedName>
        <fullName evidence="1">Uncharacterized protein</fullName>
    </submittedName>
</protein>
<dbReference type="EnsemblPlants" id="OMERI04G20010.2">
    <property type="protein sequence ID" value="OMERI04G20010.2"/>
    <property type="gene ID" value="OMERI04G20010"/>
</dbReference>
<dbReference type="HOGENOM" id="CLU_2744383_0_0_1"/>
<organism evidence="1">
    <name type="scientific">Oryza meridionalis</name>
    <dbReference type="NCBI Taxonomy" id="40149"/>
    <lineage>
        <taxon>Eukaryota</taxon>
        <taxon>Viridiplantae</taxon>
        <taxon>Streptophyta</taxon>
        <taxon>Embryophyta</taxon>
        <taxon>Tracheophyta</taxon>
        <taxon>Spermatophyta</taxon>
        <taxon>Magnoliopsida</taxon>
        <taxon>Liliopsida</taxon>
        <taxon>Poales</taxon>
        <taxon>Poaceae</taxon>
        <taxon>BOP clade</taxon>
        <taxon>Oryzoideae</taxon>
        <taxon>Oryzeae</taxon>
        <taxon>Oryzinae</taxon>
        <taxon>Oryza</taxon>
    </lineage>
</organism>
<dbReference type="AlphaFoldDB" id="A0A0E0DHY4"/>
<sequence length="86" mass="9595">MVTGKNLFDIGIIEVKHSGRQPIVVVKLEPPSSLLAESGMCSYRNYQVASLCIWQRRVQIALLTGGKWMDGYEIGPGPIQFKAHEH</sequence>
<dbReference type="Proteomes" id="UP000008021">
    <property type="component" value="Chromosome 4"/>
</dbReference>
<proteinExistence type="predicted"/>
<name>A0A0E0DHY4_9ORYZ</name>
<reference evidence="1" key="1">
    <citation type="submission" date="2015-04" db="UniProtKB">
        <authorList>
            <consortium name="EnsemblPlants"/>
        </authorList>
    </citation>
    <scope>IDENTIFICATION</scope>
</reference>
<keyword evidence="2" id="KW-1185">Reference proteome</keyword>
<accession>A0A0E0DHY4</accession>
<dbReference type="Gramene" id="OMERI04G20010.2">
    <property type="protein sequence ID" value="OMERI04G20010.2"/>
    <property type="gene ID" value="OMERI04G20010"/>
</dbReference>
<evidence type="ECO:0000313" key="1">
    <source>
        <dbReference type="EnsemblPlants" id="OMERI04G20010.2"/>
    </source>
</evidence>
<reference evidence="1" key="2">
    <citation type="submission" date="2018-05" db="EMBL/GenBank/DDBJ databases">
        <title>OmerRS3 (Oryza meridionalis Reference Sequence Version 3).</title>
        <authorList>
            <person name="Zhang J."/>
            <person name="Kudrna D."/>
            <person name="Lee S."/>
            <person name="Talag J."/>
            <person name="Welchert J."/>
            <person name="Wing R.A."/>
        </authorList>
    </citation>
    <scope>NUCLEOTIDE SEQUENCE [LARGE SCALE GENOMIC DNA]</scope>
    <source>
        <strain evidence="1">cv. OR44</strain>
    </source>
</reference>
<evidence type="ECO:0000313" key="2">
    <source>
        <dbReference type="Proteomes" id="UP000008021"/>
    </source>
</evidence>